<dbReference type="Pfam" id="PF00856">
    <property type="entry name" value="SET"/>
    <property type="match status" value="1"/>
</dbReference>
<proteinExistence type="predicted"/>
<protein>
    <recommendedName>
        <fullName evidence="1">SET domain-containing protein</fullName>
    </recommendedName>
</protein>
<dbReference type="RefSeq" id="XP_040881106.1">
    <property type="nucleotide sequence ID" value="XM_041020977.1"/>
</dbReference>
<dbReference type="Gene3D" id="2.170.270.10">
    <property type="entry name" value="SET domain"/>
    <property type="match status" value="1"/>
</dbReference>
<keyword evidence="3" id="KW-1185">Reference proteome</keyword>
<dbReference type="InterPro" id="IPR050869">
    <property type="entry name" value="H3K4_H4K5_MeTrfase"/>
</dbReference>
<dbReference type="Gene3D" id="6.10.140.2220">
    <property type="match status" value="1"/>
</dbReference>
<dbReference type="CDD" id="cd20071">
    <property type="entry name" value="SET_SMYD"/>
    <property type="match status" value="1"/>
</dbReference>
<dbReference type="PROSITE" id="PS50280">
    <property type="entry name" value="SET"/>
    <property type="match status" value="1"/>
</dbReference>
<gene>
    <name evidence="2" type="ORF">M437DRAFT_44843</name>
</gene>
<dbReference type="SUPFAM" id="SSF48452">
    <property type="entry name" value="TPR-like"/>
    <property type="match status" value="1"/>
</dbReference>
<dbReference type="InterPro" id="IPR011990">
    <property type="entry name" value="TPR-like_helical_dom_sf"/>
</dbReference>
<feature type="domain" description="SET" evidence="1">
    <location>
        <begin position="171"/>
        <end position="422"/>
    </location>
</feature>
<dbReference type="Proteomes" id="UP000030672">
    <property type="component" value="Unassembled WGS sequence"/>
</dbReference>
<accession>A0A074VUH7</accession>
<dbReference type="Gene3D" id="1.10.220.160">
    <property type="match status" value="1"/>
</dbReference>
<reference evidence="2 3" key="1">
    <citation type="journal article" date="2014" name="BMC Genomics">
        <title>Genome sequencing of four Aureobasidium pullulans varieties: biotechnological potential, stress tolerance, and description of new species.</title>
        <authorList>
            <person name="Gostin Ar C."/>
            <person name="Ohm R.A."/>
            <person name="Kogej T."/>
            <person name="Sonjak S."/>
            <person name="Turk M."/>
            <person name="Zajc J."/>
            <person name="Zalar P."/>
            <person name="Grube M."/>
            <person name="Sun H."/>
            <person name="Han J."/>
            <person name="Sharma A."/>
            <person name="Chiniquy J."/>
            <person name="Ngan C.Y."/>
            <person name="Lipzen A."/>
            <person name="Barry K."/>
            <person name="Grigoriev I.V."/>
            <person name="Gunde-Cimerman N."/>
        </authorList>
    </citation>
    <scope>NUCLEOTIDE SEQUENCE [LARGE SCALE GENOMIC DNA]</scope>
    <source>
        <strain evidence="2 3">CBS 110374</strain>
    </source>
</reference>
<dbReference type="PANTHER" id="PTHR12197:SF251">
    <property type="entry name" value="EG:BACR7C10.4 PROTEIN"/>
    <property type="match status" value="1"/>
</dbReference>
<sequence>MDAVESCTERIRREPYDPHLWVERGSYLLALNYPELAVGDAWKSRMLFHRDLKGIGEQDRSARLQMYDILGQALYDCHCHWEAASFWEEVAKEFPDSHACEKAIALRRLLGSKDKLATPLGGTWQERMDRLRDGCVTSVHYPWIQDRHLRRTQELVNDVNNELKQNTQQAPACYLGSSTLATRDDMLGMFASRYIQPGECILIDRTATGICSIVEPLSCSNCFSHIEGLPMRASCCSESYCSSACLGLSMNTYHKVLCGQDFSWLSQPAQGLQHNASSLRPLLMLRFLAACIQSSAGSHPLDHPLLARLQSLTRNNHVDVFTMKDSVITPLRILEQLGIDVFANLNFDTMVLHTIWTRLANNKAGSPDPAHGFIDEVTPFLSFFNHSCEPNVEFIRQTDSTTICFYAKRGLKKGEELFVSYLDVQDMSLNERTEMLWPWFEEMCLCPKCKREAMQRS</sequence>
<evidence type="ECO:0000313" key="3">
    <source>
        <dbReference type="Proteomes" id="UP000030672"/>
    </source>
</evidence>
<evidence type="ECO:0000313" key="2">
    <source>
        <dbReference type="EMBL" id="KEQ64083.1"/>
    </source>
</evidence>
<dbReference type="AlphaFoldDB" id="A0A074VUH7"/>
<dbReference type="HOGENOM" id="CLU_026249_0_0_1"/>
<dbReference type="GeneID" id="63914350"/>
<dbReference type="InterPro" id="IPR001214">
    <property type="entry name" value="SET_dom"/>
</dbReference>
<name>A0A074VUH7_AURM1</name>
<dbReference type="GO" id="GO:0005634">
    <property type="term" value="C:nucleus"/>
    <property type="evidence" value="ECO:0007669"/>
    <property type="project" value="TreeGrafter"/>
</dbReference>
<evidence type="ECO:0000259" key="1">
    <source>
        <dbReference type="PROSITE" id="PS50280"/>
    </source>
</evidence>
<dbReference type="SUPFAM" id="SSF82199">
    <property type="entry name" value="SET domain"/>
    <property type="match status" value="2"/>
</dbReference>
<dbReference type="InterPro" id="IPR046341">
    <property type="entry name" value="SET_dom_sf"/>
</dbReference>
<dbReference type="PANTHER" id="PTHR12197">
    <property type="entry name" value="HISTONE-LYSINE N-METHYLTRANSFERASE SMYD"/>
    <property type="match status" value="1"/>
</dbReference>
<organism evidence="2 3">
    <name type="scientific">Aureobasidium melanogenum (strain CBS 110374)</name>
    <name type="common">Aureobasidium pullulans var. melanogenum</name>
    <dbReference type="NCBI Taxonomy" id="1043003"/>
    <lineage>
        <taxon>Eukaryota</taxon>
        <taxon>Fungi</taxon>
        <taxon>Dikarya</taxon>
        <taxon>Ascomycota</taxon>
        <taxon>Pezizomycotina</taxon>
        <taxon>Dothideomycetes</taxon>
        <taxon>Dothideomycetidae</taxon>
        <taxon>Dothideales</taxon>
        <taxon>Saccotheciaceae</taxon>
        <taxon>Aureobasidium</taxon>
    </lineage>
</organism>
<dbReference type="STRING" id="1043003.A0A074VUH7"/>
<dbReference type="EMBL" id="KL584829">
    <property type="protein sequence ID" value="KEQ64083.1"/>
    <property type="molecule type" value="Genomic_DNA"/>
</dbReference>